<dbReference type="InterPro" id="IPR002182">
    <property type="entry name" value="NB-ARC"/>
</dbReference>
<dbReference type="GO" id="GO:0043531">
    <property type="term" value="F:ADP binding"/>
    <property type="evidence" value="ECO:0007669"/>
    <property type="project" value="InterPro"/>
</dbReference>
<accession>A0A2K3MD19</accession>
<gene>
    <name evidence="2" type="ORF">L195_g044803</name>
</gene>
<reference evidence="2 3" key="2">
    <citation type="journal article" date="2017" name="Front. Plant Sci.">
        <title>Gene Classification and Mining of Molecular Markers Useful in Red Clover (Trifolium pratense) Breeding.</title>
        <authorList>
            <person name="Istvanek J."/>
            <person name="Dluhosova J."/>
            <person name="Dluhos P."/>
            <person name="Patkova L."/>
            <person name="Nedelnik J."/>
            <person name="Repkova J."/>
        </authorList>
    </citation>
    <scope>NUCLEOTIDE SEQUENCE [LARGE SCALE GENOMIC DNA]</scope>
    <source>
        <strain evidence="3">cv. Tatra</strain>
        <tissue evidence="2">Young leaves</tissue>
    </source>
</reference>
<proteinExistence type="predicted"/>
<evidence type="ECO:0000259" key="1">
    <source>
        <dbReference type="Pfam" id="PF00931"/>
    </source>
</evidence>
<comment type="caution">
    <text evidence="2">The sequence shown here is derived from an EMBL/GenBank/DDBJ whole genome shotgun (WGS) entry which is preliminary data.</text>
</comment>
<dbReference type="Gene3D" id="3.40.50.300">
    <property type="entry name" value="P-loop containing nucleotide triphosphate hydrolases"/>
    <property type="match status" value="1"/>
</dbReference>
<dbReference type="EMBL" id="ASHM01057423">
    <property type="protein sequence ID" value="PNX88691.1"/>
    <property type="molecule type" value="Genomic_DNA"/>
</dbReference>
<feature type="non-terminal residue" evidence="2">
    <location>
        <position position="1"/>
    </location>
</feature>
<dbReference type="PRINTS" id="PR00364">
    <property type="entry name" value="DISEASERSIST"/>
</dbReference>
<dbReference type="PANTHER" id="PTHR11017">
    <property type="entry name" value="LEUCINE-RICH REPEAT-CONTAINING PROTEIN"/>
    <property type="match status" value="1"/>
</dbReference>
<dbReference type="Proteomes" id="UP000236291">
    <property type="component" value="Unassembled WGS sequence"/>
</dbReference>
<dbReference type="AlphaFoldDB" id="A0A2K3MD19"/>
<feature type="domain" description="NB-ARC" evidence="1">
    <location>
        <begin position="33"/>
        <end position="171"/>
    </location>
</feature>
<evidence type="ECO:0000313" key="2">
    <source>
        <dbReference type="EMBL" id="PNX88691.1"/>
    </source>
</evidence>
<dbReference type="Pfam" id="PF00931">
    <property type="entry name" value="NB-ARC"/>
    <property type="match status" value="1"/>
</dbReference>
<protein>
    <submittedName>
        <fullName evidence="2">Disease resistance protein (TIR-NBS-LRR class)</fullName>
    </submittedName>
</protein>
<name>A0A2K3MD19_TRIPR</name>
<dbReference type="GO" id="GO:0006952">
    <property type="term" value="P:defense response"/>
    <property type="evidence" value="ECO:0007669"/>
    <property type="project" value="InterPro"/>
</dbReference>
<organism evidence="2 3">
    <name type="scientific">Trifolium pratense</name>
    <name type="common">Red clover</name>
    <dbReference type="NCBI Taxonomy" id="57577"/>
    <lineage>
        <taxon>Eukaryota</taxon>
        <taxon>Viridiplantae</taxon>
        <taxon>Streptophyta</taxon>
        <taxon>Embryophyta</taxon>
        <taxon>Tracheophyta</taxon>
        <taxon>Spermatophyta</taxon>
        <taxon>Magnoliopsida</taxon>
        <taxon>eudicotyledons</taxon>
        <taxon>Gunneridae</taxon>
        <taxon>Pentapetalae</taxon>
        <taxon>rosids</taxon>
        <taxon>fabids</taxon>
        <taxon>Fabales</taxon>
        <taxon>Fabaceae</taxon>
        <taxon>Papilionoideae</taxon>
        <taxon>50 kb inversion clade</taxon>
        <taxon>NPAAA clade</taxon>
        <taxon>Hologalegina</taxon>
        <taxon>IRL clade</taxon>
        <taxon>Trifolieae</taxon>
        <taxon>Trifolium</taxon>
    </lineage>
</organism>
<dbReference type="InterPro" id="IPR044974">
    <property type="entry name" value="Disease_R_plants"/>
</dbReference>
<sequence length="205" mass="22797">RFEIDHVKEIAERVHAKIPPISLLAQNAVGLNQRIEETKSLLDLNDNIVCMLGIYGPRGIGKTNLAKLLYNNIAHDFKAACFIANVTEKSKNINGLEDLQLTLLSEMFEKTNSKLGSTSRGINEIKHKLRRKKVLLVLDDVNELVQLENLAGGSDWFGPGSRIIITTRDKAPTVLGCWVCMMKVGLKFFDGGDSRSVQNTMISFV</sequence>
<reference evidence="2 3" key="1">
    <citation type="journal article" date="2014" name="Am. J. Bot.">
        <title>Genome assembly and annotation for red clover (Trifolium pratense; Fabaceae).</title>
        <authorList>
            <person name="Istvanek J."/>
            <person name="Jaros M."/>
            <person name="Krenek A."/>
            <person name="Repkova J."/>
        </authorList>
    </citation>
    <scope>NUCLEOTIDE SEQUENCE [LARGE SCALE GENOMIC DNA]</scope>
    <source>
        <strain evidence="3">cv. Tatra</strain>
        <tissue evidence="2">Young leaves</tissue>
    </source>
</reference>
<dbReference type="ExpressionAtlas" id="A0A2K3MD19">
    <property type="expression patterns" value="baseline"/>
</dbReference>
<dbReference type="InterPro" id="IPR027417">
    <property type="entry name" value="P-loop_NTPase"/>
</dbReference>
<dbReference type="SUPFAM" id="SSF52540">
    <property type="entry name" value="P-loop containing nucleoside triphosphate hydrolases"/>
    <property type="match status" value="1"/>
</dbReference>
<evidence type="ECO:0000313" key="3">
    <source>
        <dbReference type="Proteomes" id="UP000236291"/>
    </source>
</evidence>
<dbReference type="STRING" id="57577.A0A2K3MD19"/>
<dbReference type="PANTHER" id="PTHR11017:SF587">
    <property type="entry name" value="NB-ARC DOMAIN PROTEIN"/>
    <property type="match status" value="1"/>
</dbReference>